<dbReference type="GO" id="GO:0004803">
    <property type="term" value="F:transposase activity"/>
    <property type="evidence" value="ECO:0007669"/>
    <property type="project" value="TreeGrafter"/>
</dbReference>
<protein>
    <submittedName>
        <fullName evidence="3">Integrase</fullName>
    </submittedName>
</protein>
<sequence>MTSGRRFGSEVRREFYDRVCAGAPVKHAAVELGVSFQAGYQWWRKAGAMRLLNGKGKLGLAEPGDLTRAGGPGRRLSFTERVAIMRGVDAGLSYAAIGAQLGRDRSVIIWREVTRHRTADGDYHAQLAHARAARAARRPKAFKLANPHLCAAVEAWMDDGWSPKLIAEVLARDHPGDKLARVSHETIYRSLYVQTRGQLRADLHKCLSTRRAARKPRGQAERRSRFDDVLRISQRPAEAADRAVPGHWEGDLIVGARGTSAIGTLVERSTRFTILLHLPVDHSAAAVAAAMLAAMGELPDHLRRSIAWDRGSEMAHWQDISLQLQAPVYFCDPHSPWQRGSNENTNRLLRHWFEKGTDLSGYTKADLQAIADKLNTRPRPTLDLDTPAQRMAALISQAA</sequence>
<dbReference type="PANTHER" id="PTHR10948">
    <property type="entry name" value="TRANSPOSASE"/>
    <property type="match status" value="1"/>
</dbReference>
<dbReference type="RefSeq" id="WP_067990139.1">
    <property type="nucleotide sequence ID" value="NZ_CP015596.1"/>
</dbReference>
<dbReference type="InterPro" id="IPR053392">
    <property type="entry name" value="Transposase_IS30-like"/>
</dbReference>
<dbReference type="InterPro" id="IPR001584">
    <property type="entry name" value="Integrase_cat-core"/>
</dbReference>
<dbReference type="SUPFAM" id="SSF53098">
    <property type="entry name" value="Ribonuclease H-like"/>
    <property type="match status" value="1"/>
</dbReference>
<dbReference type="Proteomes" id="UP000077143">
    <property type="component" value="Chromosome"/>
</dbReference>
<proteinExistence type="predicted"/>
<dbReference type="InterPro" id="IPR036397">
    <property type="entry name" value="RNaseH_sf"/>
</dbReference>
<evidence type="ECO:0000313" key="3">
    <source>
        <dbReference type="EMBL" id="ANE78115.1"/>
    </source>
</evidence>
<dbReference type="InterPro" id="IPR025246">
    <property type="entry name" value="IS30-like_HTH"/>
</dbReference>
<dbReference type="AlphaFoldDB" id="A0A172UGP8"/>
<keyword evidence="4" id="KW-1185">Reference proteome</keyword>
<dbReference type="InterPro" id="IPR012337">
    <property type="entry name" value="RNaseH-like_sf"/>
</dbReference>
<evidence type="ECO:0000313" key="4">
    <source>
        <dbReference type="Proteomes" id="UP000077143"/>
    </source>
</evidence>
<reference evidence="3 4" key="1">
    <citation type="submission" date="2016-05" db="EMBL/GenBank/DDBJ databases">
        <title>Complete genome sequence of a phthalic acid esters degrading Mycobacterium sp. YC-RL4.</title>
        <authorList>
            <person name="Ren L."/>
            <person name="Fan S."/>
            <person name="Ruth N."/>
            <person name="Jia Y."/>
            <person name="Wang J."/>
            <person name="Qiao C."/>
        </authorList>
    </citation>
    <scope>NUCLEOTIDE SEQUENCE [LARGE SCALE GENOMIC DNA]</scope>
    <source>
        <strain evidence="3 4">YC-RL4</strain>
    </source>
</reference>
<dbReference type="STRING" id="1682113.A7U43_01095"/>
<dbReference type="Pfam" id="PF13936">
    <property type="entry name" value="HTH_38"/>
    <property type="match status" value="1"/>
</dbReference>
<organism evidence="3 4">
    <name type="scientific">Mycobacterium adipatum</name>
    <dbReference type="NCBI Taxonomy" id="1682113"/>
    <lineage>
        <taxon>Bacteria</taxon>
        <taxon>Bacillati</taxon>
        <taxon>Actinomycetota</taxon>
        <taxon>Actinomycetes</taxon>
        <taxon>Mycobacteriales</taxon>
        <taxon>Mycobacteriaceae</taxon>
        <taxon>Mycobacterium</taxon>
    </lineage>
</organism>
<dbReference type="InterPro" id="IPR051917">
    <property type="entry name" value="Transposase-Integrase"/>
</dbReference>
<evidence type="ECO:0000256" key="1">
    <source>
        <dbReference type="ARBA" id="ARBA00023172"/>
    </source>
</evidence>
<dbReference type="PANTHER" id="PTHR10948:SF23">
    <property type="entry name" value="TRANSPOSASE INSI FOR INSERTION SEQUENCE ELEMENT IS30A-RELATED"/>
    <property type="match status" value="1"/>
</dbReference>
<accession>A0A172UGP8</accession>
<dbReference type="GO" id="GO:0006310">
    <property type="term" value="P:DNA recombination"/>
    <property type="evidence" value="ECO:0007669"/>
    <property type="project" value="UniProtKB-KW"/>
</dbReference>
<dbReference type="OrthoDB" id="9803231at2"/>
<dbReference type="GO" id="GO:0005829">
    <property type="term" value="C:cytosol"/>
    <property type="evidence" value="ECO:0007669"/>
    <property type="project" value="TreeGrafter"/>
</dbReference>
<feature type="domain" description="Integrase catalytic" evidence="2">
    <location>
        <begin position="232"/>
        <end position="395"/>
    </location>
</feature>
<gene>
    <name evidence="3" type="ORF">A7U43_01095</name>
</gene>
<name>A0A172UGP8_9MYCO</name>
<dbReference type="GO" id="GO:0015074">
    <property type="term" value="P:DNA integration"/>
    <property type="evidence" value="ECO:0007669"/>
    <property type="project" value="InterPro"/>
</dbReference>
<evidence type="ECO:0000259" key="2">
    <source>
        <dbReference type="PROSITE" id="PS50994"/>
    </source>
</evidence>
<dbReference type="Pfam" id="PF00665">
    <property type="entry name" value="rve"/>
    <property type="match status" value="1"/>
</dbReference>
<dbReference type="NCBIfam" id="NF033563">
    <property type="entry name" value="transpos_IS30"/>
    <property type="match status" value="1"/>
</dbReference>
<dbReference type="GO" id="GO:0032196">
    <property type="term" value="P:transposition"/>
    <property type="evidence" value="ECO:0007669"/>
    <property type="project" value="TreeGrafter"/>
</dbReference>
<dbReference type="Gene3D" id="3.30.420.10">
    <property type="entry name" value="Ribonuclease H-like superfamily/Ribonuclease H"/>
    <property type="match status" value="1"/>
</dbReference>
<dbReference type="EMBL" id="CP015596">
    <property type="protein sequence ID" value="ANE78115.1"/>
    <property type="molecule type" value="Genomic_DNA"/>
</dbReference>
<keyword evidence="1" id="KW-0233">DNA recombination</keyword>
<dbReference type="PROSITE" id="PS50994">
    <property type="entry name" value="INTEGRASE"/>
    <property type="match status" value="1"/>
</dbReference>
<dbReference type="GO" id="GO:0003676">
    <property type="term" value="F:nucleic acid binding"/>
    <property type="evidence" value="ECO:0007669"/>
    <property type="project" value="InterPro"/>
</dbReference>
<dbReference type="KEGG" id="madi:A7U43_01095"/>